<evidence type="ECO:0000256" key="2">
    <source>
        <dbReference type="ARBA" id="ARBA00001941"/>
    </source>
</evidence>
<keyword evidence="7" id="KW-0170">Cobalt</keyword>
<dbReference type="Pfam" id="PF24621">
    <property type="entry name" value="DHQS_C"/>
    <property type="match status" value="1"/>
</dbReference>
<keyword evidence="6" id="KW-0456">Lyase</keyword>
<dbReference type="InterPro" id="IPR030960">
    <property type="entry name" value="DHQS/DOIS_N"/>
</dbReference>
<evidence type="ECO:0000256" key="6">
    <source>
        <dbReference type="ARBA" id="ARBA00023239"/>
    </source>
</evidence>
<evidence type="ECO:0000256" key="7">
    <source>
        <dbReference type="ARBA" id="ARBA00023285"/>
    </source>
</evidence>
<evidence type="ECO:0000256" key="4">
    <source>
        <dbReference type="ARBA" id="ARBA00022741"/>
    </source>
</evidence>
<dbReference type="GO" id="GO:0000166">
    <property type="term" value="F:nucleotide binding"/>
    <property type="evidence" value="ECO:0007669"/>
    <property type="project" value="UniProtKB-KW"/>
</dbReference>
<dbReference type="InterPro" id="IPR056179">
    <property type="entry name" value="DHQS_C"/>
</dbReference>
<evidence type="ECO:0000313" key="10">
    <source>
        <dbReference type="EMBL" id="PRD43708.1"/>
    </source>
</evidence>
<sequence length="405" mass="44049">MNIQTLYSTSAPLHTPLAKHSDITWRMHATQDVKYNVSIVNGLLNPENSSLANACGKYNNNNDKTKRLVVIDSMVFDLYGDKLKIYFGSWNFDISWKILSGDEINKNMESAIEVTKSMADAGLLRRGEVVVGIGGGVLLDVVGFASSLYRRGVPYIRIPTTLMGQIDAGIGIKTGVNHGDHKNRLGSYFAPSSALIDTSFLGSLNQRHISNGVAEIIKMALIKDRALFELLDSISSHLTPGAFASDDLTIREIMSRAIAGMLAELEPNLWEAELARCVDYGHTFSPSLELLATPTLLHGEAVAVDMALCVALAKGRALLTDEEADRAIALIGKSGLPITHPIFEQDLLEKALADTVKHRDGLQRIPLTNGIGAATFVNDLTSGELTKALDFIAERQHLREQATVL</sequence>
<protein>
    <submittedName>
        <fullName evidence="10">2-epi-5-epi-valiolone synthase</fullName>
    </submittedName>
</protein>
<keyword evidence="4" id="KW-0547">Nucleotide-binding</keyword>
<dbReference type="GO" id="GO:0017000">
    <property type="term" value="P:antibiotic biosynthetic process"/>
    <property type="evidence" value="ECO:0007669"/>
    <property type="project" value="InterPro"/>
</dbReference>
<keyword evidence="11" id="KW-1185">Reference proteome</keyword>
<dbReference type="InterPro" id="IPR030963">
    <property type="entry name" value="DHQ_synth_fam"/>
</dbReference>
<dbReference type="InterPro" id="IPR035872">
    <property type="entry name" value="EEVS-like"/>
</dbReference>
<dbReference type="CDD" id="cd08199">
    <property type="entry name" value="EEVS"/>
    <property type="match status" value="1"/>
</dbReference>
<feature type="domain" description="3-dehydroquinate synthase C-terminal" evidence="9">
    <location>
        <begin position="212"/>
        <end position="354"/>
    </location>
</feature>
<evidence type="ECO:0000256" key="1">
    <source>
        <dbReference type="ARBA" id="ARBA00001911"/>
    </source>
</evidence>
<name>A0A2S9IT68_9HYPH</name>
<keyword evidence="5" id="KW-0520">NAD</keyword>
<dbReference type="InterPro" id="IPR050071">
    <property type="entry name" value="Dehydroquinate_synthase"/>
</dbReference>
<dbReference type="GO" id="GO:0009073">
    <property type="term" value="P:aromatic amino acid family biosynthetic process"/>
    <property type="evidence" value="ECO:0007669"/>
    <property type="project" value="InterPro"/>
</dbReference>
<dbReference type="PANTHER" id="PTHR43622:SF3">
    <property type="entry name" value="2-EPI-5-EPI-VALIOLONE SYNTHASE"/>
    <property type="match status" value="1"/>
</dbReference>
<evidence type="ECO:0000259" key="9">
    <source>
        <dbReference type="Pfam" id="PF24621"/>
    </source>
</evidence>
<comment type="caution">
    <text evidence="10">The sequence shown here is derived from an EMBL/GenBank/DDBJ whole genome shotgun (WGS) entry which is preliminary data.</text>
</comment>
<dbReference type="EMBL" id="PVBR01000006">
    <property type="protein sequence ID" value="PRD43708.1"/>
    <property type="molecule type" value="Genomic_DNA"/>
</dbReference>
<comment type="cofactor">
    <cofactor evidence="2">
        <name>Co(2+)</name>
        <dbReference type="ChEBI" id="CHEBI:48828"/>
    </cofactor>
</comment>
<accession>A0A2S9IT68</accession>
<evidence type="ECO:0000313" key="11">
    <source>
        <dbReference type="Proteomes" id="UP000239434"/>
    </source>
</evidence>
<dbReference type="Gene3D" id="3.40.50.1970">
    <property type="match status" value="1"/>
</dbReference>
<comment type="cofactor">
    <cofactor evidence="1">
        <name>NAD(+)</name>
        <dbReference type="ChEBI" id="CHEBI:57540"/>
    </cofactor>
</comment>
<dbReference type="GO" id="GO:0003856">
    <property type="term" value="F:3-dehydroquinate synthase activity"/>
    <property type="evidence" value="ECO:0007669"/>
    <property type="project" value="TreeGrafter"/>
</dbReference>
<organism evidence="10 11">
    <name type="scientific">Phyllobacterium phragmitis</name>
    <dbReference type="NCBI Taxonomy" id="2670329"/>
    <lineage>
        <taxon>Bacteria</taxon>
        <taxon>Pseudomonadati</taxon>
        <taxon>Pseudomonadota</taxon>
        <taxon>Alphaproteobacteria</taxon>
        <taxon>Hyphomicrobiales</taxon>
        <taxon>Phyllobacteriaceae</taxon>
        <taxon>Phyllobacterium</taxon>
    </lineage>
</organism>
<dbReference type="PIRSF" id="PIRSF001455">
    <property type="entry name" value="DHQ_synth"/>
    <property type="match status" value="1"/>
</dbReference>
<dbReference type="AlphaFoldDB" id="A0A2S9IT68"/>
<evidence type="ECO:0000259" key="8">
    <source>
        <dbReference type="Pfam" id="PF01761"/>
    </source>
</evidence>
<dbReference type="PANTHER" id="PTHR43622">
    <property type="entry name" value="3-DEHYDROQUINATE SYNTHASE"/>
    <property type="match status" value="1"/>
</dbReference>
<dbReference type="RefSeq" id="WP_105741920.1">
    <property type="nucleotide sequence ID" value="NZ_PVBR01000006.1"/>
</dbReference>
<feature type="domain" description="3-dehydroquinate synthase N-terminal" evidence="8">
    <location>
        <begin position="99"/>
        <end position="210"/>
    </location>
</feature>
<dbReference type="GO" id="GO:0046872">
    <property type="term" value="F:metal ion binding"/>
    <property type="evidence" value="ECO:0007669"/>
    <property type="project" value="UniProtKB-KW"/>
</dbReference>
<evidence type="ECO:0000256" key="3">
    <source>
        <dbReference type="ARBA" id="ARBA00022723"/>
    </source>
</evidence>
<evidence type="ECO:0000256" key="5">
    <source>
        <dbReference type="ARBA" id="ARBA00023027"/>
    </source>
</evidence>
<dbReference type="Proteomes" id="UP000239434">
    <property type="component" value="Unassembled WGS sequence"/>
</dbReference>
<keyword evidence="3" id="KW-0479">Metal-binding</keyword>
<dbReference type="Pfam" id="PF01761">
    <property type="entry name" value="DHQ_synthase"/>
    <property type="match status" value="1"/>
</dbReference>
<gene>
    <name evidence="10" type="ORF">C5748_10705</name>
</gene>
<dbReference type="Gene3D" id="1.20.1090.10">
    <property type="entry name" value="Dehydroquinate synthase-like - alpha domain"/>
    <property type="match status" value="1"/>
</dbReference>
<dbReference type="SUPFAM" id="SSF56796">
    <property type="entry name" value="Dehydroquinate synthase-like"/>
    <property type="match status" value="1"/>
</dbReference>
<proteinExistence type="predicted"/>
<reference evidence="10 11" key="1">
    <citation type="submission" date="2018-02" db="EMBL/GenBank/DDBJ databases">
        <title>The draft genome of Phyllobacterium sp. 1N-3.</title>
        <authorList>
            <person name="Liu L."/>
            <person name="Li L."/>
            <person name="Zhang X."/>
            <person name="Wang T."/>
            <person name="Liang L."/>
        </authorList>
    </citation>
    <scope>NUCLEOTIDE SEQUENCE [LARGE SCALE GENOMIC DNA]</scope>
    <source>
        <strain evidence="10 11">1N-3</strain>
    </source>
</reference>